<dbReference type="InterPro" id="IPR001155">
    <property type="entry name" value="OxRdtase_FMN_N"/>
</dbReference>
<dbReference type="Proteomes" id="UP000289555">
    <property type="component" value="Chromosome"/>
</dbReference>
<dbReference type="SUPFAM" id="SSF51395">
    <property type="entry name" value="FMN-linked oxidoreductases"/>
    <property type="match status" value="1"/>
</dbReference>
<feature type="domain" description="NADH:flavin oxidoreductase/NADH oxidase N-terminal" evidence="1">
    <location>
        <begin position="7"/>
        <end position="66"/>
    </location>
</feature>
<dbReference type="Gene3D" id="3.20.20.70">
    <property type="entry name" value="Aldolase class I"/>
    <property type="match status" value="1"/>
</dbReference>
<protein>
    <recommendedName>
        <fullName evidence="1">NADH:flavin oxidoreductase/NADH oxidase N-terminal domain-containing protein</fullName>
    </recommendedName>
</protein>
<keyword evidence="3" id="KW-1185">Reference proteome</keyword>
<organism evidence="2 3">
    <name type="scientific">Vreelandella olivaria</name>
    <dbReference type="NCBI Taxonomy" id="390919"/>
    <lineage>
        <taxon>Bacteria</taxon>
        <taxon>Pseudomonadati</taxon>
        <taxon>Pseudomonadota</taxon>
        <taxon>Gammaproteobacteria</taxon>
        <taxon>Oceanospirillales</taxon>
        <taxon>Halomonadaceae</taxon>
        <taxon>Vreelandella</taxon>
    </lineage>
</organism>
<dbReference type="PANTHER" id="PTHR22893:SF91">
    <property type="entry name" value="NADPH DEHYDROGENASE 2-RELATED"/>
    <property type="match status" value="1"/>
</dbReference>
<gene>
    <name evidence="2" type="ORF">HORIV_63210</name>
</gene>
<reference evidence="3" key="1">
    <citation type="journal article" date="2019" name="Microbiol. Resour. Announc.">
        <title>Complete Genome Sequence of Halomonas olivaria, a Moderately Halophilic Bacterium Isolated from Olive Processing Effluents, Obtained by Nanopore Sequencing.</title>
        <authorList>
            <person name="Nagata S."/>
            <person name="Ii K.M."/>
            <person name="Tsukimi T."/>
            <person name="Miura M.C."/>
            <person name="Galipon J."/>
            <person name="Arakawa K."/>
        </authorList>
    </citation>
    <scope>NUCLEOTIDE SEQUENCE [LARGE SCALE GENOMIC DNA]</scope>
    <source>
        <strain evidence="3">TYRC17</strain>
    </source>
</reference>
<accession>A0ABM7GQB0</accession>
<dbReference type="EMBL" id="AP019416">
    <property type="protein sequence ID" value="BBI53900.1"/>
    <property type="molecule type" value="Genomic_DNA"/>
</dbReference>
<evidence type="ECO:0000313" key="3">
    <source>
        <dbReference type="Proteomes" id="UP000289555"/>
    </source>
</evidence>
<proteinExistence type="predicted"/>
<dbReference type="Pfam" id="PF00724">
    <property type="entry name" value="Oxidored_FMN"/>
    <property type="match status" value="1"/>
</dbReference>
<dbReference type="InterPro" id="IPR013785">
    <property type="entry name" value="Aldolase_TIM"/>
</dbReference>
<name>A0ABM7GQB0_9GAMM</name>
<evidence type="ECO:0000313" key="2">
    <source>
        <dbReference type="EMBL" id="BBI53900.1"/>
    </source>
</evidence>
<sequence>MMAFETLFTPLQMGSLSIPNRVIMAPLTRARTPDSVPGEMQEAYYGQRAGAGLIISEATNISPPPAAMSIPQAFGRMPRKLAGKVSLKPSMLKVAVLPCSCGTLGVFPMKWFNLTANSR</sequence>
<dbReference type="InterPro" id="IPR045247">
    <property type="entry name" value="Oye-like"/>
</dbReference>
<evidence type="ECO:0000259" key="1">
    <source>
        <dbReference type="Pfam" id="PF00724"/>
    </source>
</evidence>
<dbReference type="PANTHER" id="PTHR22893">
    <property type="entry name" value="NADH OXIDOREDUCTASE-RELATED"/>
    <property type="match status" value="1"/>
</dbReference>